<feature type="compositionally biased region" description="Basic and acidic residues" evidence="1">
    <location>
        <begin position="229"/>
        <end position="240"/>
    </location>
</feature>
<feature type="transmembrane region" description="Helical" evidence="2">
    <location>
        <begin position="322"/>
        <end position="344"/>
    </location>
</feature>
<dbReference type="EMBL" id="JAYWLU010000001">
    <property type="protein sequence ID" value="MEX3593450.1"/>
    <property type="molecule type" value="Genomic_DNA"/>
</dbReference>
<feature type="compositionally biased region" description="Basic and acidic residues" evidence="1">
    <location>
        <begin position="1"/>
        <end position="10"/>
    </location>
</feature>
<feature type="compositionally biased region" description="Low complexity" evidence="1">
    <location>
        <begin position="129"/>
        <end position="140"/>
    </location>
</feature>
<keyword evidence="2" id="KW-0472">Membrane</keyword>
<sequence>MSEPRSEKNNPENSGDQQEPVTTGSASSDPNEERADSKVAPWTSEVPQVAGPAPMIELDAPVNSGPVKPLGPRRLARLQREMAAHAQEIQKAETANSGEVDQDLLLKQQRFAELALRAAAANEQDRQDAQAALRAADARQGGSTQSGVSAADSTTTGGEETITVSFPQSATIGSSLAADPLTVDPGQFPSSPLAQTSGPNTVSISLVPKAPARPGTKAAAAPAAAAESSEDRAAPRDEPVRAASSPQDRGVDAAAVGDTKPAPQPEREHSSEVKALPVATPSAPEPTPSEQVSAPGTPVRAVDAQGLELLEPNDYKQKSGPLVPLLVLLFLVIAALIAVLIIFVL</sequence>
<feature type="region of interest" description="Disordered" evidence="1">
    <location>
        <begin position="1"/>
        <end position="79"/>
    </location>
</feature>
<accession>A0ABV3UYQ5</accession>
<feature type="compositionally biased region" description="Low complexity" evidence="1">
    <location>
        <begin position="208"/>
        <end position="227"/>
    </location>
</feature>
<feature type="compositionally biased region" description="Polar residues" evidence="1">
    <location>
        <begin position="141"/>
        <end position="174"/>
    </location>
</feature>
<proteinExistence type="predicted"/>
<keyword evidence="2" id="KW-1133">Transmembrane helix</keyword>
<keyword evidence="4" id="KW-1185">Reference proteome</keyword>
<protein>
    <submittedName>
        <fullName evidence="3">Uncharacterized protein</fullName>
    </submittedName>
</protein>
<feature type="compositionally biased region" description="Polar residues" evidence="1">
    <location>
        <begin position="188"/>
        <end position="204"/>
    </location>
</feature>
<feature type="compositionally biased region" description="Polar residues" evidence="1">
    <location>
        <begin position="11"/>
        <end position="29"/>
    </location>
</feature>
<evidence type="ECO:0000313" key="4">
    <source>
        <dbReference type="Proteomes" id="UP001558481"/>
    </source>
</evidence>
<gene>
    <name evidence="3" type="ORF">VVR66_01830</name>
</gene>
<feature type="region of interest" description="Disordered" evidence="1">
    <location>
        <begin position="119"/>
        <end position="299"/>
    </location>
</feature>
<reference evidence="3 4" key="1">
    <citation type="journal article" date="2024" name="Fungal Genet. Biol.">
        <title>The porcine skin microbiome exhibits broad fungal antagonism.</title>
        <authorList>
            <person name="De La Cruz K.F."/>
            <person name="Townsend E.C."/>
            <person name="Alex Cheong J.Z."/>
            <person name="Salamzade R."/>
            <person name="Liu A."/>
            <person name="Sandstrom S."/>
            <person name="Davila E."/>
            <person name="Huang L."/>
            <person name="Xu K.H."/>
            <person name="Wu S.Y."/>
            <person name="Meudt J.J."/>
            <person name="Shanmuganayagam D."/>
            <person name="Gibson A.L.F."/>
            <person name="Kalan L.R."/>
        </authorList>
    </citation>
    <scope>NUCLEOTIDE SEQUENCE [LARGE SCALE GENOMIC DNA]</scope>
    <source>
        <strain evidence="3 4">LK2625</strain>
    </source>
</reference>
<organism evidence="3 4">
    <name type="scientific">Kocuria carniphila</name>
    <dbReference type="NCBI Taxonomy" id="262208"/>
    <lineage>
        <taxon>Bacteria</taxon>
        <taxon>Bacillati</taxon>
        <taxon>Actinomycetota</taxon>
        <taxon>Actinomycetes</taxon>
        <taxon>Micrococcales</taxon>
        <taxon>Micrococcaceae</taxon>
        <taxon>Kocuria</taxon>
    </lineage>
</organism>
<comment type="caution">
    <text evidence="3">The sequence shown here is derived from an EMBL/GenBank/DDBJ whole genome shotgun (WGS) entry which is preliminary data.</text>
</comment>
<dbReference type="Proteomes" id="UP001558481">
    <property type="component" value="Unassembled WGS sequence"/>
</dbReference>
<name>A0ABV3UYQ5_9MICC</name>
<evidence type="ECO:0000256" key="1">
    <source>
        <dbReference type="SAM" id="MobiDB-lite"/>
    </source>
</evidence>
<evidence type="ECO:0000256" key="2">
    <source>
        <dbReference type="SAM" id="Phobius"/>
    </source>
</evidence>
<dbReference type="RefSeq" id="WP_368628801.1">
    <property type="nucleotide sequence ID" value="NZ_JAYWLU010000001.1"/>
</dbReference>
<evidence type="ECO:0000313" key="3">
    <source>
        <dbReference type="EMBL" id="MEX3593450.1"/>
    </source>
</evidence>
<keyword evidence="2" id="KW-0812">Transmembrane</keyword>